<evidence type="ECO:0000313" key="10">
    <source>
        <dbReference type="EMBL" id="CAE8641589.1"/>
    </source>
</evidence>
<dbReference type="InterPro" id="IPR015517">
    <property type="entry name" value="dCMP_deaminase-rel"/>
</dbReference>
<evidence type="ECO:0000256" key="2">
    <source>
        <dbReference type="ARBA" id="ARBA00022723"/>
    </source>
</evidence>
<comment type="caution">
    <text evidence="10">The sequence shown here is derived from an EMBL/GenBank/DDBJ whole genome shotgun (WGS) entry which is preliminary data.</text>
</comment>
<evidence type="ECO:0000256" key="5">
    <source>
        <dbReference type="ARBA" id="ARBA00022833"/>
    </source>
</evidence>
<dbReference type="OrthoDB" id="46889at2759"/>
<dbReference type="SUPFAM" id="SSF53927">
    <property type="entry name" value="Cytidine deaminase-like"/>
    <property type="match status" value="1"/>
</dbReference>
<dbReference type="OMA" id="CKNCFMA"/>
<dbReference type="EC" id="3.5.4.12" evidence="6"/>
<feature type="compositionally biased region" description="Low complexity" evidence="8">
    <location>
        <begin position="187"/>
        <end position="250"/>
    </location>
</feature>
<dbReference type="PANTHER" id="PTHR11086">
    <property type="entry name" value="DEOXYCYTIDYLATE DEAMINASE-RELATED"/>
    <property type="match status" value="1"/>
</dbReference>
<keyword evidence="5" id="KW-0862">Zinc</keyword>
<dbReference type="InterPro" id="IPR002125">
    <property type="entry name" value="CMP_dCMP_dom"/>
</dbReference>
<dbReference type="GO" id="GO:0005737">
    <property type="term" value="C:cytoplasm"/>
    <property type="evidence" value="ECO:0007669"/>
    <property type="project" value="TreeGrafter"/>
</dbReference>
<keyword evidence="2" id="KW-0479">Metal-binding</keyword>
<dbReference type="AlphaFoldDB" id="A0A813HT72"/>
<keyword evidence="4" id="KW-0378">Hydrolase</keyword>
<evidence type="ECO:0000256" key="4">
    <source>
        <dbReference type="ARBA" id="ARBA00022801"/>
    </source>
</evidence>
<dbReference type="Pfam" id="PF00383">
    <property type="entry name" value="dCMP_cyt_deam_1"/>
    <property type="match status" value="1"/>
</dbReference>
<dbReference type="PANTHER" id="PTHR11086:SF18">
    <property type="entry name" value="DEOXYCYTIDYLATE DEAMINASE"/>
    <property type="match status" value="1"/>
</dbReference>
<proteinExistence type="inferred from homology"/>
<dbReference type="PROSITE" id="PS00903">
    <property type="entry name" value="CYT_DCMP_DEAMINASES_1"/>
    <property type="match status" value="1"/>
</dbReference>
<protein>
    <recommendedName>
        <fullName evidence="7">dCMP deaminase</fullName>
        <ecNumber evidence="6">3.5.4.12</ecNumber>
    </recommendedName>
    <alternativeName>
        <fullName evidence="7">dCMP deaminase</fullName>
    </alternativeName>
</protein>
<comment type="similarity">
    <text evidence="1">Belongs to the cytidine and deoxycytidylate deaminase family.</text>
</comment>
<keyword evidence="3" id="KW-0545">Nucleotide biosynthesis</keyword>
<dbReference type="InterPro" id="IPR016193">
    <property type="entry name" value="Cytidine_deaminase-like"/>
</dbReference>
<dbReference type="EMBL" id="CAJNNV010032942">
    <property type="protein sequence ID" value="CAE8641589.1"/>
    <property type="molecule type" value="Genomic_DNA"/>
</dbReference>
<dbReference type="PROSITE" id="PS51747">
    <property type="entry name" value="CYT_DCMP_DEAMINASES_2"/>
    <property type="match status" value="1"/>
</dbReference>
<reference evidence="10" key="1">
    <citation type="submission" date="2021-02" db="EMBL/GenBank/DDBJ databases">
        <authorList>
            <person name="Dougan E. K."/>
            <person name="Rhodes N."/>
            <person name="Thang M."/>
            <person name="Chan C."/>
        </authorList>
    </citation>
    <scope>NUCLEOTIDE SEQUENCE</scope>
</reference>
<feature type="non-terminal residue" evidence="10">
    <location>
        <position position="1"/>
    </location>
</feature>
<evidence type="ECO:0000256" key="8">
    <source>
        <dbReference type="SAM" id="MobiDB-lite"/>
    </source>
</evidence>
<sequence length="281" mass="29527">VPVAPPAMPPPRLTGFRPGALPEGIQSFGWAPLPELSGDENGMDLALLLARNSRCKAGSMGCAIADPGGTVIAGHVNGPLWEPNAKRPCSDLHAEVNAIGLCARRGFSTEGSTLYVTMPPCKRCFMQITAAGIRRIVTRKEIMAQDAKDVTSVARRLGIAVAVVADTEVRRKRLDRLANESLLGAESTPDGTDNSNNSNSNSTLDGTDKSNSNSNSNSNYNSTNDNNNNSNSHSNSSSNGGSNDKSNSNSIAACSGNANSKRKLPEDEVGHEDAAPREPVN</sequence>
<evidence type="ECO:0000256" key="7">
    <source>
        <dbReference type="ARBA" id="ARBA00041763"/>
    </source>
</evidence>
<keyword evidence="11" id="KW-1185">Reference proteome</keyword>
<dbReference type="InterPro" id="IPR016192">
    <property type="entry name" value="APOBEC/CMP_deaminase_Zn-bd"/>
</dbReference>
<dbReference type="Gene3D" id="3.40.140.10">
    <property type="entry name" value="Cytidine Deaminase, domain 2"/>
    <property type="match status" value="1"/>
</dbReference>
<organism evidence="10 11">
    <name type="scientific">Polarella glacialis</name>
    <name type="common">Dinoflagellate</name>
    <dbReference type="NCBI Taxonomy" id="89957"/>
    <lineage>
        <taxon>Eukaryota</taxon>
        <taxon>Sar</taxon>
        <taxon>Alveolata</taxon>
        <taxon>Dinophyceae</taxon>
        <taxon>Suessiales</taxon>
        <taxon>Suessiaceae</taxon>
        <taxon>Polarella</taxon>
    </lineage>
</organism>
<feature type="compositionally biased region" description="Basic and acidic residues" evidence="8">
    <location>
        <begin position="263"/>
        <end position="281"/>
    </location>
</feature>
<evidence type="ECO:0000256" key="6">
    <source>
        <dbReference type="ARBA" id="ARBA00038938"/>
    </source>
</evidence>
<evidence type="ECO:0000256" key="1">
    <source>
        <dbReference type="ARBA" id="ARBA00006576"/>
    </source>
</evidence>
<feature type="region of interest" description="Disordered" evidence="8">
    <location>
        <begin position="182"/>
        <end position="281"/>
    </location>
</feature>
<dbReference type="GO" id="GO:0008270">
    <property type="term" value="F:zinc ion binding"/>
    <property type="evidence" value="ECO:0007669"/>
    <property type="project" value="InterPro"/>
</dbReference>
<evidence type="ECO:0000313" key="11">
    <source>
        <dbReference type="Proteomes" id="UP000654075"/>
    </source>
</evidence>
<accession>A0A813HT72</accession>
<name>A0A813HT72_POLGL</name>
<evidence type="ECO:0000259" key="9">
    <source>
        <dbReference type="PROSITE" id="PS51747"/>
    </source>
</evidence>
<evidence type="ECO:0000256" key="3">
    <source>
        <dbReference type="ARBA" id="ARBA00022727"/>
    </source>
</evidence>
<dbReference type="Proteomes" id="UP000654075">
    <property type="component" value="Unassembled WGS sequence"/>
</dbReference>
<dbReference type="GO" id="GO:0004132">
    <property type="term" value="F:dCMP deaminase activity"/>
    <property type="evidence" value="ECO:0007669"/>
    <property type="project" value="TreeGrafter"/>
</dbReference>
<feature type="domain" description="CMP/dCMP-type deaminase" evidence="9">
    <location>
        <begin position="37"/>
        <end position="164"/>
    </location>
</feature>
<gene>
    <name evidence="10" type="ORF">PGLA1383_LOCUS56208</name>
</gene>